<accession>X6LY33</accession>
<evidence type="ECO:0000256" key="3">
    <source>
        <dbReference type="SAM" id="Phobius"/>
    </source>
</evidence>
<feature type="transmembrane region" description="Helical" evidence="3">
    <location>
        <begin position="70"/>
        <end position="90"/>
    </location>
</feature>
<gene>
    <name evidence="4" type="ORF">RFI_30873</name>
</gene>
<feature type="coiled-coil region" evidence="1">
    <location>
        <begin position="369"/>
        <end position="441"/>
    </location>
</feature>
<proteinExistence type="predicted"/>
<sequence length="453" mass="53761">MYNKHEIPPLFRFLSERDSHAITQEKIQEWDITHNITLPSPLTIPNKSFNDHFFFFTHTHLHSAKKNSIFLVRFFSFLLLVGFVKVYVGWQKRKSNEPVEKVWLCLSQEEPQGWKESKKIDNSVVCGVIDKTYASTVGRILQQALEKRGLTVTKVKGEKVSPNMEIQLGLPIANAVSPAAIHTFPTLTPPALTPDLDMTPTLAPIPTPDQATIESRQEKERAMRQKEDDEGNRLDTEKKQLKKRREKWELESKQWSLHKQREQNLQHLKKNLELQEANIHKREQKLKSRELELKTKQQALHSKKLNIQQKEQELEQGVELKKKKKKKKSKIKLTNRQQEQKDEWEVKEQRFHLEQQALKDKENEWKLHNKDLNKKRSDHRMKEEDLTRREAKFNRLQEQSSQLENQLTQTTQQLESTRNEYAKLENELKILEQQKMERQLIEHTYNISHIYCK</sequence>
<keyword evidence="3" id="KW-1133">Transmembrane helix</keyword>
<evidence type="ECO:0000256" key="1">
    <source>
        <dbReference type="SAM" id="Coils"/>
    </source>
</evidence>
<evidence type="ECO:0000256" key="2">
    <source>
        <dbReference type="SAM" id="MobiDB-lite"/>
    </source>
</evidence>
<feature type="region of interest" description="Disordered" evidence="2">
    <location>
        <begin position="203"/>
        <end position="245"/>
    </location>
</feature>
<keyword evidence="5" id="KW-1185">Reference proteome</keyword>
<reference evidence="4 5" key="1">
    <citation type="journal article" date="2013" name="Curr. Biol.">
        <title>The Genome of the Foraminiferan Reticulomyxa filosa.</title>
        <authorList>
            <person name="Glockner G."/>
            <person name="Hulsmann N."/>
            <person name="Schleicher M."/>
            <person name="Noegel A.A."/>
            <person name="Eichinger L."/>
            <person name="Gallinger C."/>
            <person name="Pawlowski J."/>
            <person name="Sierra R."/>
            <person name="Euteneuer U."/>
            <person name="Pillet L."/>
            <person name="Moustafa A."/>
            <person name="Platzer M."/>
            <person name="Groth M."/>
            <person name="Szafranski K."/>
            <person name="Schliwa M."/>
        </authorList>
    </citation>
    <scope>NUCLEOTIDE SEQUENCE [LARGE SCALE GENOMIC DNA]</scope>
</reference>
<dbReference type="Proteomes" id="UP000023152">
    <property type="component" value="Unassembled WGS sequence"/>
</dbReference>
<keyword evidence="3" id="KW-0812">Transmembrane</keyword>
<name>X6LY33_RETFI</name>
<evidence type="ECO:0000313" key="5">
    <source>
        <dbReference type="Proteomes" id="UP000023152"/>
    </source>
</evidence>
<keyword evidence="1" id="KW-0175">Coiled coil</keyword>
<protein>
    <submittedName>
        <fullName evidence="4">Uncharacterized protein</fullName>
    </submittedName>
</protein>
<keyword evidence="3" id="KW-0472">Membrane</keyword>
<feature type="compositionally biased region" description="Basic and acidic residues" evidence="2">
    <location>
        <begin position="215"/>
        <end position="239"/>
    </location>
</feature>
<feature type="region of interest" description="Disordered" evidence="2">
    <location>
        <begin position="317"/>
        <end position="339"/>
    </location>
</feature>
<evidence type="ECO:0000313" key="4">
    <source>
        <dbReference type="EMBL" id="ETO06519.1"/>
    </source>
</evidence>
<feature type="compositionally biased region" description="Basic residues" evidence="2">
    <location>
        <begin position="321"/>
        <end position="333"/>
    </location>
</feature>
<dbReference type="EMBL" id="ASPP01027064">
    <property type="protein sequence ID" value="ETO06519.1"/>
    <property type="molecule type" value="Genomic_DNA"/>
</dbReference>
<organism evidence="4 5">
    <name type="scientific">Reticulomyxa filosa</name>
    <dbReference type="NCBI Taxonomy" id="46433"/>
    <lineage>
        <taxon>Eukaryota</taxon>
        <taxon>Sar</taxon>
        <taxon>Rhizaria</taxon>
        <taxon>Retaria</taxon>
        <taxon>Foraminifera</taxon>
        <taxon>Monothalamids</taxon>
        <taxon>Reticulomyxidae</taxon>
        <taxon>Reticulomyxa</taxon>
    </lineage>
</organism>
<comment type="caution">
    <text evidence="4">The sequence shown here is derived from an EMBL/GenBank/DDBJ whole genome shotgun (WGS) entry which is preliminary data.</text>
</comment>
<dbReference type="AlphaFoldDB" id="X6LY33"/>